<name>A0A9P7U889_9PEZI</name>
<sequence>MALQDLSASLCSDATSPEAHAQGRECQWLSHSAPAARCRDSGFVLRRMVEDRETSPGMGRASAHAQTQGAANGPEFQ</sequence>
<feature type="region of interest" description="Disordered" evidence="1">
    <location>
        <begin position="50"/>
        <end position="77"/>
    </location>
</feature>
<evidence type="ECO:0000256" key="1">
    <source>
        <dbReference type="SAM" id="MobiDB-lite"/>
    </source>
</evidence>
<keyword evidence="3" id="KW-1185">Reference proteome</keyword>
<evidence type="ECO:0000313" key="3">
    <source>
        <dbReference type="Proteomes" id="UP000699042"/>
    </source>
</evidence>
<comment type="caution">
    <text evidence="2">The sequence shown here is derived from an EMBL/GenBank/DDBJ whole genome shotgun (WGS) entry which is preliminary data.</text>
</comment>
<dbReference type="Proteomes" id="UP000699042">
    <property type="component" value="Unassembled WGS sequence"/>
</dbReference>
<protein>
    <submittedName>
        <fullName evidence="2">Uncharacterized protein</fullName>
    </submittedName>
</protein>
<reference evidence="2" key="1">
    <citation type="submission" date="2021-05" db="EMBL/GenBank/DDBJ databases">
        <title>Comparative genomics of three Colletotrichum scovillei strains and genetic complementation revealed genes involved fungal growth and virulence on chili pepper.</title>
        <authorList>
            <person name="Hsieh D.-K."/>
            <person name="Chuang S.-C."/>
            <person name="Chen C.-Y."/>
            <person name="Chao Y.-T."/>
            <person name="Lu M.-Y.J."/>
            <person name="Lee M.-H."/>
            <person name="Shih M.-C."/>
        </authorList>
    </citation>
    <scope>NUCLEOTIDE SEQUENCE</scope>
    <source>
        <strain evidence="2">Coll-153</strain>
    </source>
</reference>
<evidence type="ECO:0000313" key="2">
    <source>
        <dbReference type="EMBL" id="KAG7046389.1"/>
    </source>
</evidence>
<gene>
    <name evidence="2" type="ORF">JMJ77_014621</name>
</gene>
<accession>A0A9P7U889</accession>
<dbReference type="EMBL" id="JAESDN010000008">
    <property type="protein sequence ID" value="KAG7046389.1"/>
    <property type="molecule type" value="Genomic_DNA"/>
</dbReference>
<proteinExistence type="predicted"/>
<organism evidence="2 3">
    <name type="scientific">Colletotrichum scovillei</name>
    <dbReference type="NCBI Taxonomy" id="1209932"/>
    <lineage>
        <taxon>Eukaryota</taxon>
        <taxon>Fungi</taxon>
        <taxon>Dikarya</taxon>
        <taxon>Ascomycota</taxon>
        <taxon>Pezizomycotina</taxon>
        <taxon>Sordariomycetes</taxon>
        <taxon>Hypocreomycetidae</taxon>
        <taxon>Glomerellales</taxon>
        <taxon>Glomerellaceae</taxon>
        <taxon>Colletotrichum</taxon>
        <taxon>Colletotrichum acutatum species complex</taxon>
    </lineage>
</organism>
<dbReference type="AlphaFoldDB" id="A0A9P7U889"/>